<name>Q0V398_PHANO</name>
<proteinExistence type="predicted"/>
<dbReference type="InterPro" id="IPR029058">
    <property type="entry name" value="AB_hydrolase_fold"/>
</dbReference>
<dbReference type="Proteomes" id="UP000001055">
    <property type="component" value="Unassembled WGS sequence"/>
</dbReference>
<dbReference type="Pfam" id="PF07859">
    <property type="entry name" value="Abhydrolase_3"/>
    <property type="match status" value="1"/>
</dbReference>
<dbReference type="AlphaFoldDB" id="Q0V398"/>
<dbReference type="GO" id="GO:0006508">
    <property type="term" value="P:proteolysis"/>
    <property type="evidence" value="ECO:0007669"/>
    <property type="project" value="InterPro"/>
</dbReference>
<sequence length="452" mass="52015">MADKYVTVEQKEEMDSLKKQLQPFLEKPKCYWPLNTMKNIHRATREIKETCAAALYNLMEWPVPRFCHKDGFYKGDHNVDPKFTRSKDWFTDQNFKKYSTTYTYSNVWDRLPLNVTIYVPDTVQEGTKAPIMWFFHGGGFVSHRANDHIPWYSATSINNARANRAIIIAPDYPLGPEANYVDIVESIQDFLWFYKNNTCFEPGYQGMKWTHWLLDQISVKGVTLDTERVFVEGESAGGNAAVVALFLNADKVTGTKIPICAALLRYPMLAHYKRSFDKPTIGYMNEERTKEEVFEQVRLILNERDKLQAMGYLPTRGNSSAPENMAPAFLMSVTHSWQPSFQRVKPGQSIVSDPFANKDCIERAMESVGRIDASFLPAMFIYHGDIDSNCPLDETKQFMKVLRENYPTAYAGDRLVLEIVVGEGHGFDYEKSEEEVYMMEAYGFVDKHWLGV</sequence>
<dbReference type="InterPro" id="IPR013094">
    <property type="entry name" value="AB_hydrolase_3"/>
</dbReference>
<accession>Q0V398</accession>
<dbReference type="GO" id="GO:0008236">
    <property type="term" value="F:serine-type peptidase activity"/>
    <property type="evidence" value="ECO:0007669"/>
    <property type="project" value="InterPro"/>
</dbReference>
<evidence type="ECO:0000259" key="1">
    <source>
        <dbReference type="Pfam" id="PF00326"/>
    </source>
</evidence>
<dbReference type="SUPFAM" id="SSF53474">
    <property type="entry name" value="alpha/beta-Hydrolases"/>
    <property type="match status" value="1"/>
</dbReference>
<organism evidence="3 4">
    <name type="scientific">Phaeosphaeria nodorum (strain SN15 / ATCC MYA-4574 / FGSC 10173)</name>
    <name type="common">Glume blotch fungus</name>
    <name type="synonym">Parastagonospora nodorum</name>
    <dbReference type="NCBI Taxonomy" id="321614"/>
    <lineage>
        <taxon>Eukaryota</taxon>
        <taxon>Fungi</taxon>
        <taxon>Dikarya</taxon>
        <taxon>Ascomycota</taxon>
        <taxon>Pezizomycotina</taxon>
        <taxon>Dothideomycetes</taxon>
        <taxon>Pleosporomycetidae</taxon>
        <taxon>Pleosporales</taxon>
        <taxon>Pleosporineae</taxon>
        <taxon>Phaeosphaeriaceae</taxon>
        <taxon>Parastagonospora</taxon>
    </lineage>
</organism>
<dbReference type="PANTHER" id="PTHR23024">
    <property type="entry name" value="ARYLACETAMIDE DEACETYLASE"/>
    <property type="match status" value="1"/>
</dbReference>
<evidence type="ECO:0008006" key="5">
    <source>
        <dbReference type="Google" id="ProtNLM"/>
    </source>
</evidence>
<dbReference type="Pfam" id="PF00326">
    <property type="entry name" value="Peptidase_S9"/>
    <property type="match status" value="1"/>
</dbReference>
<feature type="domain" description="Peptidase S9 prolyl oligopeptidase catalytic" evidence="1">
    <location>
        <begin position="375"/>
        <end position="448"/>
    </location>
</feature>
<reference evidence="4" key="1">
    <citation type="journal article" date="2007" name="Plant Cell">
        <title>Dothideomycete-plant interactions illuminated by genome sequencing and EST analysis of the wheat pathogen Stagonospora nodorum.</title>
        <authorList>
            <person name="Hane J.K."/>
            <person name="Lowe R.G."/>
            <person name="Solomon P.S."/>
            <person name="Tan K.C."/>
            <person name="Schoch C.L."/>
            <person name="Spatafora J.W."/>
            <person name="Crous P.W."/>
            <person name="Kodira C."/>
            <person name="Birren B.W."/>
            <person name="Galagan J.E."/>
            <person name="Torriani S.F."/>
            <person name="McDonald B.A."/>
            <person name="Oliver R.P."/>
        </authorList>
    </citation>
    <scope>NUCLEOTIDE SEQUENCE [LARGE SCALE GENOMIC DNA]</scope>
    <source>
        <strain evidence="4">SN15 / ATCC MYA-4574 / FGSC 10173</strain>
    </source>
</reference>
<dbReference type="ESTHER" id="phano-q0v398">
    <property type="family name" value="Hormone-sensitive_lipase_like"/>
</dbReference>
<dbReference type="KEGG" id="pno:SNOG_01516"/>
<dbReference type="RefSeq" id="XP_001792154.1">
    <property type="nucleotide sequence ID" value="XM_001792102.1"/>
</dbReference>
<evidence type="ECO:0000259" key="2">
    <source>
        <dbReference type="Pfam" id="PF07859"/>
    </source>
</evidence>
<dbReference type="InterPro" id="IPR001375">
    <property type="entry name" value="Peptidase_S9_cat"/>
</dbReference>
<dbReference type="GeneID" id="5968999"/>
<evidence type="ECO:0000313" key="4">
    <source>
        <dbReference type="Proteomes" id="UP000001055"/>
    </source>
</evidence>
<protein>
    <recommendedName>
        <fullName evidence="5">Alpha/beta hydrolase fold-3 domain-containing protein</fullName>
    </recommendedName>
</protein>
<dbReference type="PANTHER" id="PTHR23024:SF24">
    <property type="entry name" value="ALPHA_BETA HYDROLASE FOLD-3 DOMAIN-CONTAINING PROTEIN"/>
    <property type="match status" value="1"/>
</dbReference>
<gene>
    <name evidence="3" type="ORF">SNOG_01516</name>
</gene>
<dbReference type="InParanoid" id="Q0V398"/>
<dbReference type="InterPro" id="IPR050466">
    <property type="entry name" value="Carboxylest/Gibb_receptor"/>
</dbReference>
<dbReference type="Gene3D" id="3.40.50.1820">
    <property type="entry name" value="alpha/beta hydrolase"/>
    <property type="match status" value="1"/>
</dbReference>
<dbReference type="VEuPathDB" id="FungiDB:JI435_433890"/>
<dbReference type="EMBL" id="CH445326">
    <property type="protein sequence ID" value="EAT91165.2"/>
    <property type="molecule type" value="Genomic_DNA"/>
</dbReference>
<evidence type="ECO:0000313" key="3">
    <source>
        <dbReference type="EMBL" id="EAT91165.2"/>
    </source>
</evidence>
<feature type="domain" description="Alpha/beta hydrolase fold-3" evidence="2">
    <location>
        <begin position="134"/>
        <end position="331"/>
    </location>
</feature>